<dbReference type="PROSITE" id="PS50507">
    <property type="entry name" value="RDRP_SSRNA_POS"/>
    <property type="match status" value="1"/>
</dbReference>
<dbReference type="PROSITE" id="PS51192">
    <property type="entry name" value="HELICASE_ATP_BIND_1"/>
    <property type="match status" value="1"/>
</dbReference>
<dbReference type="GO" id="GO:0006351">
    <property type="term" value="P:DNA-templated transcription"/>
    <property type="evidence" value="ECO:0007669"/>
    <property type="project" value="InterPro"/>
</dbReference>
<evidence type="ECO:0000256" key="23">
    <source>
        <dbReference type="ARBA" id="ARBA00022807"/>
    </source>
</evidence>
<comment type="function">
    <text evidence="28">Involved in aphid transmission, cell-to-cell and systemis movement, encapsidation of the viral RNA and in the regulation of viral RNA amplification.</text>
</comment>
<dbReference type="InterPro" id="IPR039560">
    <property type="entry name" value="Potyvirid-P3"/>
</dbReference>
<dbReference type="GO" id="GO:0019029">
    <property type="term" value="C:helical viral capsid"/>
    <property type="evidence" value="ECO:0007669"/>
    <property type="project" value="UniProtKB-KW"/>
</dbReference>
<keyword evidence="15" id="KW-0945">Host-virus interaction</keyword>
<dbReference type="PROSITE" id="PS51744">
    <property type="entry name" value="HC_PRO_CPD"/>
    <property type="match status" value="1"/>
</dbReference>
<feature type="domain" description="Peptidase C6" evidence="42">
    <location>
        <begin position="584"/>
        <end position="706"/>
    </location>
</feature>
<feature type="domain" description="EF-hand" evidence="37">
    <location>
        <begin position="1002"/>
        <end position="1037"/>
    </location>
</feature>
<dbReference type="PROSITE" id="PS51194">
    <property type="entry name" value="HELICASE_CTER"/>
    <property type="match status" value="1"/>
</dbReference>
<dbReference type="GO" id="GO:0005198">
    <property type="term" value="F:structural molecule activity"/>
    <property type="evidence" value="ECO:0007669"/>
    <property type="project" value="InterPro"/>
</dbReference>
<dbReference type="InterPro" id="IPR014001">
    <property type="entry name" value="Helicase_ATP-bd"/>
</dbReference>
<evidence type="ECO:0000256" key="20">
    <source>
        <dbReference type="ARBA" id="ARBA00022741"/>
    </source>
</evidence>
<evidence type="ECO:0000256" key="24">
    <source>
        <dbReference type="ARBA" id="ARBA00022840"/>
    </source>
</evidence>
<evidence type="ECO:0000256" key="21">
    <source>
        <dbReference type="ARBA" id="ARBA00022801"/>
    </source>
</evidence>
<evidence type="ECO:0000259" key="38">
    <source>
        <dbReference type="PROSITE" id="PS50507"/>
    </source>
</evidence>
<feature type="region of interest" description="Disordered" evidence="35">
    <location>
        <begin position="2763"/>
        <end position="2834"/>
    </location>
</feature>
<evidence type="ECO:0000256" key="29">
    <source>
        <dbReference type="ARBA" id="ARBA00029422"/>
    </source>
</evidence>
<dbReference type="Pfam" id="PF00767">
    <property type="entry name" value="Poty_coat"/>
    <property type="match status" value="1"/>
</dbReference>
<proteinExistence type="inferred from homology"/>
<dbReference type="Gene3D" id="3.90.70.150">
    <property type="entry name" value="Helper component proteinase"/>
    <property type="match status" value="1"/>
</dbReference>
<keyword evidence="13" id="KW-0167">Capsid protein</keyword>
<dbReference type="SUPFAM" id="SSF56672">
    <property type="entry name" value="DNA/RNA polymerases"/>
    <property type="match status" value="1"/>
</dbReference>
<reference evidence="44" key="1">
    <citation type="submission" date="2016-07" db="EMBL/GenBank/DDBJ databases">
        <title>Identification for viruses on maize by High-throughput sequencing of small RNA.</title>
        <authorList>
            <person name="Wang F."/>
        </authorList>
    </citation>
    <scope>NUCLEOTIDE SEQUENCE</scope>
    <source>
        <strain evidence="44">Anhui</strain>
    </source>
</reference>
<evidence type="ECO:0000256" key="9">
    <source>
        <dbReference type="ARBA" id="ARBA00022488"/>
    </source>
</evidence>
<feature type="region of interest" description="Disordered" evidence="35">
    <location>
        <begin position="3035"/>
        <end position="3065"/>
    </location>
</feature>
<evidence type="ECO:0000256" key="5">
    <source>
        <dbReference type="ARBA" id="ARBA00006064"/>
    </source>
</evidence>
<keyword evidence="7" id="KW-0941">Suppressor of RNA silencing</keyword>
<evidence type="ECO:0000256" key="11">
    <source>
        <dbReference type="ARBA" id="ARBA00022520"/>
    </source>
</evidence>
<dbReference type="SUPFAM" id="SSF52540">
    <property type="entry name" value="P-loop containing nucleoside triphosphate hydrolases"/>
    <property type="match status" value="2"/>
</dbReference>
<evidence type="ECO:0000256" key="1">
    <source>
        <dbReference type="ARBA" id="ARBA00000785"/>
    </source>
</evidence>
<dbReference type="EMBL" id="KX660769">
    <property type="protein sequence ID" value="ASV48227.1"/>
    <property type="molecule type" value="Genomic_RNA"/>
</dbReference>
<feature type="domain" description="Helicase ATP-binding" evidence="39">
    <location>
        <begin position="1195"/>
        <end position="1347"/>
    </location>
</feature>
<sequence>MAGMDGSWAMVASRKRPNLDNPYVVRKVMERYAAKHQEYDAEKALAKNLRILKRTHPGTNFTLPTTQVPVEQPREEPKLKRVQIWVKVADHNVKVDTPITKRVVAKEKPKPLIVKYDVASLTSQVIKMKQNTNCEVAIIGRKQSHITRLNAITRNKRLHLHCKTLHEEGKFKRRDVRISAEWLPTLATICRKFDTMPHHEFAKLRKGDSGLTCFYHNELFIVRGRCDNELVNSLTIENNVLDINHYADPQANAFWKGYTDAYVKNRGISTTHTEHVPTVNLEECGKRAALMEILFHSTFKITCKICNTDDLELADDEFGEKLYKLIQKMEESEKEYLEKDQKLKRMMTFIKERSKPKFEHLPITWQVAETIGHYPDNQAKQIMTINESLIKVSTLSSEQATKASHALLELSRWFKNRKESSKEDTLKTFRNKVSPKSTINPALMCDNQLDANGNFLWGKREYHAKRFFTSYFDQVDPTDEYEKHVIRYNPHGSRKLAIGKLIIPLNFPKIRESFVGIPIEKQPLSKACLSKIDNIYSYPCCCVTTEFGEPYYSEIIPPTKGHITIGNSVDPKIVDLPNTDPPSMYIAKDGYCYLNIFLAAMINVNEDSAKDYTKFIRDELIERLGKWPKMKDVATACYILSVMYPEVKNAELPQILVDHENKTMHVVDSYGSLSTGFHTLKANTVNQLIRMQYDSMDSEMRDYIVGGGITKKTFSENLSLLAKNMFKPEVMRKLMEEEPFLIIMAVASPTVLIAMYNNNYIEEAMTMWITRNQGIASIFATLEALAKETSKAELLIQQMNILEKASSQLRFAVSGISHIDPMKKLLWSQLEAMTTRAEMNQELREEGYALYDNRLYSLVEKIYIDQLNHAWAELSFYGKLREIWRVYKHKKYYKPSLTLKESVGLDGVYNISVTHLVSSSAQKVRTRVNSITTKLHRSACDKWEAARLRAIRTAYWLVPDIFRLIHILLVLSVLTSIANTILVILQDYKKLQKQVRMEEYERELNEVRQIHAKLDKIHNGEMTKEEFIDYIRDNHERLLEAAIDLTGTGVIHEGKSRLETNLEQAMAVGTLLTMMFDPNRSDAVYKVLNKMKTVINTYEQNETFPRFDFTKMFKQGVVHQSIDVDDPLTLDTDKKMTVDFCTEQDLPASTFSNDVTFEDWWSNQLENNRTVPHYRLGGEFLEFTRANAAQVSLDIVHRRDDKEFLLRGAVGSGKSTGLPYHLSLRGKVLLLEPTRPLAENVCRQLQGSPFNVSPSLQMRGLSSFGSTPISIMTTGFALHMLANNPDRLEHYDFIIFDECHIMEAPAMALYCLLKEYEYKGKIIKVSATPPGRECEFSTQYPVDLQVCEHLTQNQFVMELGTGSKADATKYGDNILVYVASYGDVDSLSRMLAEKHYSVIKVDGRTMKQNVNGINPNGTSTKKCFVVATNIIENGVTLDVDVVVDFGLKVTADLDVDNRAVLYRKTNISYGERIQRLGRVGRHKPGTAIRIGATTKGVQEIPTMIATEAAFLCFTYGLKVITHNVSTSHLSKCTVKQARTMMQFELSPFIMAELVKYDGSMHPEIHERLKKYKLRESTIMLRSNAIPYTNVHHWMSVKDYNKLGYDLDLGEYIKLPFYVRGVPDKLYSDIYDTIVKYQSNSCYGRLSSACAGKVAYTLKTDPYSLPRTIAIINTLLAEEHKKRDHYLAMSSNPSSSHAFSLSGVVSMLSSRYMRDHTKGNIEKLIRVRDQLLEFQGTSQQFKTPEDLIEYGALNTVIHQGVDEISECLQLQGRWNAPLIQRDLMIAAGVFAGGGLMLWFMFLKWARQDVTHQGRSKRSKQKLRFREARDNKHAHEVYGDDEVIARDFGTAYTKKGKGKGTKVGLGKKQHAFHMMYGFDPQDYNLIRFVDPLTGTTLDEQIYVDIKLVQEHFADIREEAINNDQLERQHVYSNPGLQAFFMQNGATNALKVDLTPHNPLRVTTNNNIAGFPECEGILRQTGQAIKINISEVPQPNEDGVEHEAKSMMTGLIDFTPISNQICSIINDSDGCKRNTYAIGFGSYLITPAHLFKYNNGELTIRSSRGLYKIRNSTDVKLHPMQRRDMVIMQLPKDFPPFPRKLKFSPPDRSMRVCLVGVNFQQNYSSCTVSESSVIAPKGNSDFWKHWISTSEGQCGLPLVDVKDKIIVGIHSLTSTNGNTNFFVAIPDRFEEYLNEIVSTNKWEKAWRYNPNLISWSGLNLVDSAPRGLFKTSKLVEDLLNDVQEQAKTEYTWLTQNICDNLQVVAKCPGQLVTKHVVKGQCPHFALYLSTHDDAKNYFEPLMGKYDKSRLNKAAFTKDLMKYAKPTYVGNVQFEIFEKAVDRVKALLRDVGIKTCTYITDEEEIFNSLNMNAAVGALYTGKKKQFFENFSQTEKEEIVMRSCERLYKGELGVWNGSLKAEVRPIEKTLANKTRTFTAAPLETLLGGKVCVDDFNNQFYAHHLVGPWTVGITKFYGGWNQLLEKLPNGWVYCDADGSQFDSSLTPYLINAVLDIRLSFMEEWDIGEKMLMNLYTEIVFTPIATPDGSVIKKFKGNNSGQPSTVVDNTLMVILAFNYTMLSCGIDSDMIDNVCKMFANGDDLLLAVNPNYEYILDLFSNHFSDLGLNFDFSSRTKDKSELWFMSTRGIKYNEMYIPKLEKERIVAILEWDRSKQPQHRLEAICASMIEAWGYPDLLHEIRKFYAWLLEMQPFADLAKEGLAPYIAESALQNLYTGNGVNESEIEKYFQQFKTDLQGYVEDYNEDVYHQSGRVDAGTPPQTEEQKKAAEEQRQKAAADAEAKRKAAADEEARKAREAEAERKRQADAAAKGKQDKDVNVGTSGTVAVPKLKAMSSKMRLPMAKGKNILHVEFLLGYRPAQQDISNTRATRAEFDRWYDAVKNEYEVDDTQMTVIMSGLMVWCIENGCSPNINGVWTMMEGEEQRTFPLKPVIENASPTFRQIMHHFSDAAEAYIEFRNATERYMPRYGLQRNLTDYSLARYAFDFYEITSRTTARAKEAHMQMKAAAVRGSNTRMFGLDGNVGESQENTERHTAGDVSRNMHSLLGVQQHN</sequence>
<dbReference type="GO" id="GO:0042025">
    <property type="term" value="C:host cell nucleus"/>
    <property type="evidence" value="ECO:0007669"/>
    <property type="project" value="UniProtKB-SubCell"/>
</dbReference>
<evidence type="ECO:0000256" key="19">
    <source>
        <dbReference type="ARBA" id="ARBA00022695"/>
    </source>
</evidence>
<comment type="similarity">
    <text evidence="5 33">Belongs to the potyviridae genome polyprotein family.</text>
</comment>
<keyword evidence="27" id="KW-0899">Viral immunoevasion</keyword>
<evidence type="ECO:0000259" key="37">
    <source>
        <dbReference type="PROSITE" id="PS50222"/>
    </source>
</evidence>
<dbReference type="CDD" id="cd23175">
    <property type="entry name" value="ps-ssRNAv_Potyviridae_RdRp"/>
    <property type="match status" value="1"/>
</dbReference>
<dbReference type="GO" id="GO:0004386">
    <property type="term" value="F:helicase activity"/>
    <property type="evidence" value="ECO:0007669"/>
    <property type="project" value="UniProtKB-KW"/>
</dbReference>
<dbReference type="Pfam" id="PF13608">
    <property type="entry name" value="Potyvirid-P3"/>
    <property type="match status" value="1"/>
</dbReference>
<accession>A0A286R0S3</accession>
<dbReference type="PROSITE" id="PS50222">
    <property type="entry name" value="EF_HAND_2"/>
    <property type="match status" value="1"/>
</dbReference>
<dbReference type="SUPFAM" id="SSF50494">
    <property type="entry name" value="Trypsin-like serine proteases"/>
    <property type="match status" value="1"/>
</dbReference>
<dbReference type="SMART" id="SM00487">
    <property type="entry name" value="DEXDc"/>
    <property type="match status" value="1"/>
</dbReference>
<keyword evidence="26" id="KW-0693">Viral RNA replication</keyword>
<feature type="active site" description="For helper component proteinase activity" evidence="32">
    <location>
        <position position="592"/>
    </location>
</feature>
<evidence type="ECO:0000256" key="16">
    <source>
        <dbReference type="ARBA" id="ARBA00022632"/>
    </source>
</evidence>
<evidence type="ECO:0000313" key="44">
    <source>
        <dbReference type="EMBL" id="ASV48227.1"/>
    </source>
</evidence>
<feature type="compositionally biased region" description="Basic and acidic residues" evidence="35">
    <location>
        <begin position="2776"/>
        <end position="2831"/>
    </location>
</feature>
<dbReference type="PROSITE" id="PS51436">
    <property type="entry name" value="POTYVIRUS_NIA_PRO"/>
    <property type="match status" value="1"/>
</dbReference>
<evidence type="ECO:0000256" key="17">
    <source>
        <dbReference type="ARBA" id="ARBA00022670"/>
    </source>
</evidence>
<dbReference type="Pfam" id="PF01577">
    <property type="entry name" value="Peptidase_S30"/>
    <property type="match status" value="1"/>
</dbReference>
<dbReference type="GO" id="GO:0004197">
    <property type="term" value="F:cysteine-type endopeptidase activity"/>
    <property type="evidence" value="ECO:0007669"/>
    <property type="project" value="InterPro"/>
</dbReference>
<keyword evidence="17" id="KW-0645">Protease</keyword>
<evidence type="ECO:0000259" key="40">
    <source>
        <dbReference type="PROSITE" id="PS51194"/>
    </source>
</evidence>
<dbReference type="Gene3D" id="2.40.10.10">
    <property type="entry name" value="Trypsin-like serine proteases"/>
    <property type="match status" value="2"/>
</dbReference>
<evidence type="ECO:0000256" key="26">
    <source>
        <dbReference type="ARBA" id="ARBA00022953"/>
    </source>
</evidence>
<evidence type="ECO:0000256" key="7">
    <source>
        <dbReference type="ARBA" id="ARBA00022463"/>
    </source>
</evidence>
<organism evidence="44">
    <name type="scientific">Pennisetum mosaic virus</name>
    <dbReference type="NCBI Taxonomy" id="221262"/>
    <lineage>
        <taxon>Viruses</taxon>
        <taxon>Riboviria</taxon>
        <taxon>Orthornavirae</taxon>
        <taxon>Pisuviricota</taxon>
        <taxon>Stelpaviricetes</taxon>
        <taxon>Patatavirales</taxon>
        <taxon>Potyviridae</taxon>
        <taxon>Potyvirus</taxon>
        <taxon>Potyvirus pennisseti</taxon>
    </lineage>
</organism>
<dbReference type="InterPro" id="IPR007094">
    <property type="entry name" value="RNA-dir_pol_PSvirus"/>
</dbReference>
<keyword evidence="19" id="KW-0548">Nucleotidyltransferase</keyword>
<dbReference type="PRINTS" id="PR00966">
    <property type="entry name" value="NIAPOTYPTASE"/>
</dbReference>
<feature type="domain" description="Peptidase C4" evidence="41">
    <location>
        <begin position="2001"/>
        <end position="2219"/>
    </location>
</feature>
<evidence type="ECO:0000259" key="39">
    <source>
        <dbReference type="PROSITE" id="PS51192"/>
    </source>
</evidence>
<comment type="catalytic activity">
    <reaction evidence="2">
        <text>Hydrolyzes a Gly-|-Gly bond at its own C-terminus, commonly in the sequence -Tyr-Xaa-Val-Gly-|-Gly, in the processing of the potyviral polyprotein.</text>
        <dbReference type="EC" id="3.4.22.45"/>
    </reaction>
</comment>
<dbReference type="InterPro" id="IPR009003">
    <property type="entry name" value="Peptidase_S1_PA"/>
</dbReference>
<evidence type="ECO:0000256" key="4">
    <source>
        <dbReference type="ARBA" id="ARBA00004328"/>
    </source>
</evidence>
<keyword evidence="25" id="KW-0946">Virion</keyword>
<evidence type="ECO:0000256" key="18">
    <source>
        <dbReference type="ARBA" id="ARBA00022679"/>
    </source>
</evidence>
<evidence type="ECO:0000256" key="15">
    <source>
        <dbReference type="ARBA" id="ARBA00022581"/>
    </source>
</evidence>
<feature type="domain" description="RdRp catalytic" evidence="38">
    <location>
        <begin position="2485"/>
        <end position="2609"/>
    </location>
</feature>
<dbReference type="GO" id="GO:0016818">
    <property type="term" value="F:hydrolase activity, acting on acid anhydrides, in phosphorus-containing anhydrides"/>
    <property type="evidence" value="ECO:0007669"/>
    <property type="project" value="InterPro"/>
</dbReference>
<dbReference type="PROSITE" id="PS51871">
    <property type="entry name" value="PV_P1_PRO"/>
    <property type="match status" value="1"/>
</dbReference>
<feature type="domain" description="Helicase C-terminal" evidence="40">
    <location>
        <begin position="1366"/>
        <end position="1525"/>
    </location>
</feature>
<dbReference type="GO" id="GO:0003968">
    <property type="term" value="F:RNA-directed RNA polymerase activity"/>
    <property type="evidence" value="ECO:0007669"/>
    <property type="project" value="UniProtKB-KW"/>
</dbReference>
<feature type="coiled-coil region" evidence="34">
    <location>
        <begin position="990"/>
        <end position="1017"/>
    </location>
</feature>
<dbReference type="InterPro" id="IPR011545">
    <property type="entry name" value="DEAD/DEAH_box_helicase_dom"/>
</dbReference>
<evidence type="ECO:0000256" key="27">
    <source>
        <dbReference type="ARBA" id="ARBA00023280"/>
    </source>
</evidence>
<keyword evidence="8" id="KW-0696">RNA-directed RNA polymerase</keyword>
<dbReference type="PANTHER" id="PTHR43519:SF1">
    <property type="entry name" value="ATP-DEPENDENT RNA HELICASE HRPB"/>
    <property type="match status" value="1"/>
</dbReference>
<dbReference type="InterPro" id="IPR043502">
    <property type="entry name" value="DNA/RNA_pol_sf"/>
</dbReference>
<protein>
    <recommendedName>
        <fullName evidence="6">Genome polyprotein</fullName>
    </recommendedName>
</protein>
<feature type="active site" description="For helper component proteinase activity" evidence="32">
    <location>
        <position position="665"/>
    </location>
</feature>
<dbReference type="Pfam" id="PF00270">
    <property type="entry name" value="DEAD"/>
    <property type="match status" value="1"/>
</dbReference>
<evidence type="ECO:0000256" key="22">
    <source>
        <dbReference type="ARBA" id="ARBA00022806"/>
    </source>
</evidence>
<dbReference type="InterPro" id="IPR001730">
    <property type="entry name" value="Potyv_NIa-pro_dom"/>
</dbReference>
<feature type="domain" description="Peptidase S30" evidence="43">
    <location>
        <begin position="112"/>
        <end position="246"/>
    </location>
</feature>
<dbReference type="InterPro" id="IPR013648">
    <property type="entry name" value="PP_Potyviridae"/>
</dbReference>
<dbReference type="GO" id="GO:0006508">
    <property type="term" value="P:proteolysis"/>
    <property type="evidence" value="ECO:0007669"/>
    <property type="project" value="UniProtKB-KW"/>
</dbReference>
<dbReference type="PANTHER" id="PTHR43519">
    <property type="entry name" value="ATP-DEPENDENT RNA HELICASE HRPB"/>
    <property type="match status" value="1"/>
</dbReference>
<keyword evidence="36" id="KW-1133">Transmembrane helix</keyword>
<comment type="function">
    <text evidence="29">Has helicase activity. It may be involved in replication.</text>
</comment>
<evidence type="ECO:0000256" key="33">
    <source>
        <dbReference type="RuleBase" id="RU003351"/>
    </source>
</evidence>
<evidence type="ECO:0000256" key="3">
    <source>
        <dbReference type="ARBA" id="ARBA00004147"/>
    </source>
</evidence>
<evidence type="ECO:0000256" key="13">
    <source>
        <dbReference type="ARBA" id="ARBA00022561"/>
    </source>
</evidence>
<dbReference type="InterPro" id="IPR027417">
    <property type="entry name" value="P-loop_NTPase"/>
</dbReference>
<evidence type="ECO:0000256" key="36">
    <source>
        <dbReference type="SAM" id="Phobius"/>
    </source>
</evidence>
<keyword evidence="22" id="KW-0347">Helicase</keyword>
<dbReference type="GO" id="GO:0052170">
    <property type="term" value="P:symbiont-mediated suppression of host innate immune response"/>
    <property type="evidence" value="ECO:0007669"/>
    <property type="project" value="UniProtKB-KW"/>
</dbReference>
<keyword evidence="36" id="KW-0812">Transmembrane</keyword>
<dbReference type="Pfam" id="PF00680">
    <property type="entry name" value="RdRP_1"/>
    <property type="match status" value="1"/>
</dbReference>
<dbReference type="CDD" id="cd22249">
    <property type="entry name" value="UDM1_RNF168_RNF169-like"/>
    <property type="match status" value="1"/>
</dbReference>
<dbReference type="Pfam" id="PF00851">
    <property type="entry name" value="Peptidase_C6"/>
    <property type="match status" value="1"/>
</dbReference>
<evidence type="ECO:0000256" key="32">
    <source>
        <dbReference type="PROSITE-ProRule" id="PRU01080"/>
    </source>
</evidence>
<keyword evidence="10" id="KW-1139">Helical capsid protein</keyword>
<dbReference type="GO" id="GO:0005524">
    <property type="term" value="F:ATP binding"/>
    <property type="evidence" value="ECO:0007669"/>
    <property type="project" value="UniProtKB-KW"/>
</dbReference>
<keyword evidence="21" id="KW-0378">Hydrolase</keyword>
<dbReference type="SMART" id="SM00490">
    <property type="entry name" value="HELICc"/>
    <property type="match status" value="1"/>
</dbReference>
<dbReference type="InterPro" id="IPR031159">
    <property type="entry name" value="HC_PRO_CPD_dom"/>
</dbReference>
<evidence type="ECO:0000256" key="8">
    <source>
        <dbReference type="ARBA" id="ARBA00022484"/>
    </source>
</evidence>
<keyword evidence="16" id="KW-1090">Inhibition of host innate immune response by virus</keyword>
<evidence type="ECO:0000256" key="6">
    <source>
        <dbReference type="ARBA" id="ARBA00020107"/>
    </source>
</evidence>
<evidence type="ECO:0000256" key="30">
    <source>
        <dbReference type="ARBA" id="ARBA00034108"/>
    </source>
</evidence>
<dbReference type="InterPro" id="IPR043504">
    <property type="entry name" value="Peptidase_S1_PA_chymotrypsin"/>
</dbReference>
<evidence type="ECO:0000256" key="25">
    <source>
        <dbReference type="ARBA" id="ARBA00022844"/>
    </source>
</evidence>
<evidence type="ECO:0000256" key="10">
    <source>
        <dbReference type="ARBA" id="ARBA00022497"/>
    </source>
</evidence>
<dbReference type="GO" id="GO:0044161">
    <property type="term" value="C:host cell cytoplasmic vesicle"/>
    <property type="evidence" value="ECO:0007669"/>
    <property type="project" value="UniProtKB-SubCell"/>
</dbReference>
<keyword evidence="18" id="KW-0808">Transferase</keyword>
<keyword evidence="36" id="KW-0472">Membrane</keyword>
<evidence type="ECO:0000256" key="12">
    <source>
        <dbReference type="ARBA" id="ARBA00022553"/>
    </source>
</evidence>
<comment type="catalytic activity">
    <reaction evidence="1">
        <text>Hydrolyzes glutaminyl bonds, and activity is further restricted by preferences for the amino acids in P6 - P1' that vary with the species of potyvirus, e.g. Glu-Xaa-Xaa-Tyr-Xaa-Gln-|-(Ser or Gly) for the enzyme from tobacco etch virus. The natural substrate is the viral polyprotein, but other proteins and oligopeptides containing the appropriate consensus sequence are also cleaved.</text>
        <dbReference type="EC" id="3.4.22.44"/>
    </reaction>
</comment>
<dbReference type="GO" id="GO:0039694">
    <property type="term" value="P:viral RNA genome replication"/>
    <property type="evidence" value="ECO:0007669"/>
    <property type="project" value="InterPro"/>
</dbReference>
<dbReference type="Pfam" id="PF00271">
    <property type="entry name" value="Helicase_C"/>
    <property type="match status" value="1"/>
</dbReference>
<keyword evidence="14" id="KW-1048">Host nucleus</keyword>
<dbReference type="InterPro" id="IPR002048">
    <property type="entry name" value="EF_hand_dom"/>
</dbReference>
<dbReference type="Pfam" id="PF08440">
    <property type="entry name" value="Poty_PP"/>
    <property type="match status" value="1"/>
</dbReference>
<dbReference type="InterPro" id="IPR001592">
    <property type="entry name" value="Poty_coat"/>
</dbReference>
<dbReference type="GO" id="GO:0005509">
    <property type="term" value="F:calcium ion binding"/>
    <property type="evidence" value="ECO:0007669"/>
    <property type="project" value="InterPro"/>
</dbReference>
<dbReference type="Gene3D" id="3.30.70.270">
    <property type="match status" value="1"/>
</dbReference>
<evidence type="ECO:0000256" key="14">
    <source>
        <dbReference type="ARBA" id="ARBA00022562"/>
    </source>
</evidence>
<dbReference type="InterPro" id="IPR001650">
    <property type="entry name" value="Helicase_C-like"/>
</dbReference>
<evidence type="ECO:0000256" key="2">
    <source>
        <dbReference type="ARBA" id="ARBA00001848"/>
    </source>
</evidence>
<dbReference type="Pfam" id="PF00863">
    <property type="entry name" value="Peptidase_C4"/>
    <property type="match status" value="1"/>
</dbReference>
<dbReference type="GO" id="GO:0003723">
    <property type="term" value="F:RNA binding"/>
    <property type="evidence" value="ECO:0007669"/>
    <property type="project" value="InterPro"/>
</dbReference>
<name>A0A286R0S3_9POTV</name>
<keyword evidence="20" id="KW-0547">Nucleotide-binding</keyword>
<keyword evidence="24" id="KW-0067">ATP-binding</keyword>
<evidence type="ECO:0000256" key="34">
    <source>
        <dbReference type="SAM" id="Coils"/>
    </source>
</evidence>
<dbReference type="InterPro" id="IPR001456">
    <property type="entry name" value="HC-pro"/>
</dbReference>
<evidence type="ECO:0000259" key="41">
    <source>
        <dbReference type="PROSITE" id="PS51436"/>
    </source>
</evidence>
<evidence type="ECO:0000256" key="31">
    <source>
        <dbReference type="ARBA" id="ARBA00045403"/>
    </source>
</evidence>
<evidence type="ECO:0000256" key="28">
    <source>
        <dbReference type="ARBA" id="ARBA00029405"/>
    </source>
</evidence>
<dbReference type="Gene3D" id="3.40.50.300">
    <property type="entry name" value="P-loop containing nucleotide triphosphate hydrolases"/>
    <property type="match status" value="2"/>
</dbReference>
<evidence type="ECO:0000259" key="43">
    <source>
        <dbReference type="PROSITE" id="PS51871"/>
    </source>
</evidence>
<comment type="function">
    <text evidence="31">Mediates the cap-independent, EIF4E-dependent translation of viral genomic RNAs. Binds to the cap-binding site of host EIF4E and thus interferes with the host EIF4E-dependent mRNA export and translation. VPg-RNA directly binds EIF4E and is a template for transcription. Also forms trimeric complexes with EIF4E-EIF4G, which are templates for translation.</text>
</comment>
<evidence type="ECO:0000256" key="35">
    <source>
        <dbReference type="SAM" id="MobiDB-lite"/>
    </source>
</evidence>
<dbReference type="InterPro" id="IPR001205">
    <property type="entry name" value="RNA-dir_pol_C"/>
</dbReference>
<keyword evidence="12" id="KW-0597">Phosphoprotein</keyword>
<dbReference type="InterPro" id="IPR042308">
    <property type="entry name" value="HC_PRO_CPD_sf"/>
</dbReference>
<dbReference type="InterPro" id="IPR043128">
    <property type="entry name" value="Rev_trsase/Diguanyl_cyclase"/>
</dbReference>
<feature type="transmembrane region" description="Helical" evidence="36">
    <location>
        <begin position="964"/>
        <end position="985"/>
    </location>
</feature>
<keyword evidence="23" id="KW-0788">Thiol protease</keyword>
<dbReference type="InterPro" id="IPR002540">
    <property type="entry name" value="Pept_S30_P1_potyvir"/>
</dbReference>
<keyword evidence="9" id="KW-1036">Host cytoplasmic vesicle</keyword>
<keyword evidence="34" id="KW-0175">Coiled coil</keyword>
<keyword evidence="11" id="KW-0191">Covalent protein-RNA linkage</keyword>
<comment type="subcellular location">
    <subcellularLocation>
        <location evidence="30">Host cytoplasmic vesicle</location>
    </subcellularLocation>
    <subcellularLocation>
        <location evidence="3">Host nucleus</location>
    </subcellularLocation>
    <subcellularLocation>
        <location evidence="4">Virion</location>
    </subcellularLocation>
</comment>
<evidence type="ECO:0000259" key="42">
    <source>
        <dbReference type="PROSITE" id="PS51744"/>
    </source>
</evidence>